<proteinExistence type="inferred from homology"/>
<dbReference type="PIRSF" id="PIRSF009360">
    <property type="entry name" value="UCP009360"/>
    <property type="match status" value="1"/>
</dbReference>
<keyword evidence="10" id="KW-0325">Glycoprotein</keyword>
<evidence type="ECO:0000256" key="14">
    <source>
        <dbReference type="SAM" id="Phobius"/>
    </source>
</evidence>
<organism evidence="15 16">
    <name type="scientific">Eucalyptus globulus</name>
    <name type="common">Tasmanian blue gum</name>
    <dbReference type="NCBI Taxonomy" id="34317"/>
    <lineage>
        <taxon>Eukaryota</taxon>
        <taxon>Viridiplantae</taxon>
        <taxon>Streptophyta</taxon>
        <taxon>Embryophyta</taxon>
        <taxon>Tracheophyta</taxon>
        <taxon>Spermatophyta</taxon>
        <taxon>Magnoliopsida</taxon>
        <taxon>eudicotyledons</taxon>
        <taxon>Gunneridae</taxon>
        <taxon>Pentapetalae</taxon>
        <taxon>rosids</taxon>
        <taxon>malvids</taxon>
        <taxon>Myrtales</taxon>
        <taxon>Myrtaceae</taxon>
        <taxon>Myrtoideae</taxon>
        <taxon>Eucalypteae</taxon>
        <taxon>Eucalyptus</taxon>
    </lineage>
</organism>
<evidence type="ECO:0000256" key="4">
    <source>
        <dbReference type="ARBA" id="ARBA00022676"/>
    </source>
</evidence>
<accession>A0ABD3ITI7</accession>
<sequence>MTRRRAFESLENQPDVPKSTMFIHRRARRLLGRVLLIVAVTAMLSFWFLSKIVMISRLSQIEVLNHPGVGNRNTGVVDYDKGSSDNSEKSTLWKQPVVINRYYKCINRSRHETGPANPTNGYILVHANGGLNQMKIGISDMVAIAKIMNATLVLPHLDVTSYWTDTSGFKDLFNWRHFMDVLKDDINIVESLPPKLASVTPLKKPPISWSKPSYYRKIAEILKRRKVIRFTQTDSRLVNNGLAGSIQRLRCRAMYEALRYEDGIEELAKKLIGRLRENDEPYLALHLRYEKDMLAFTGCNHSLSAAESNELELMRNNTRHWREKIINGTEKRLQGECPMTPRESAVFLGALGFPSSTKIYIVAGKTYGQNGIGPLRSKYPNIYTHSNLFTEEDLRQFKHRQNKLAALDFIVAVESDVFVHTYEGNMAKAVEGHRRFEGFRKTISPNKQKFVKLIDDLDGGLISWDDFSWQVKKSHEDRVGLPSRRQSGQSFKLEENFYANPFPGCICDKSKLHDKTSF</sequence>
<dbReference type="InterPro" id="IPR019378">
    <property type="entry name" value="GDP-Fuc_O-FucTrfase"/>
</dbReference>
<keyword evidence="16" id="KW-1185">Reference proteome</keyword>
<evidence type="ECO:0000256" key="2">
    <source>
        <dbReference type="ARBA" id="ARBA00004881"/>
    </source>
</evidence>
<dbReference type="GO" id="GO:0006004">
    <property type="term" value="P:fucose metabolic process"/>
    <property type="evidence" value="ECO:0007669"/>
    <property type="project" value="UniProtKB-KW"/>
</dbReference>
<evidence type="ECO:0000256" key="11">
    <source>
        <dbReference type="ARBA" id="ARBA00023253"/>
    </source>
</evidence>
<evidence type="ECO:0000256" key="8">
    <source>
        <dbReference type="ARBA" id="ARBA00022989"/>
    </source>
</evidence>
<evidence type="ECO:0000256" key="13">
    <source>
        <dbReference type="ARBA" id="ARBA00030350"/>
    </source>
</evidence>
<dbReference type="InterPro" id="IPR024709">
    <property type="entry name" value="FucosylTrfase_pln"/>
</dbReference>
<comment type="subcellular location">
    <subcellularLocation>
        <location evidence="1">Membrane</location>
        <topology evidence="1">Single-pass type II membrane protein</topology>
    </subcellularLocation>
</comment>
<evidence type="ECO:0000256" key="10">
    <source>
        <dbReference type="ARBA" id="ARBA00023180"/>
    </source>
</evidence>
<evidence type="ECO:0000313" key="15">
    <source>
        <dbReference type="EMBL" id="KAL3718040.1"/>
    </source>
</evidence>
<dbReference type="EMBL" id="JBJKBG010000010">
    <property type="protein sequence ID" value="KAL3718040.1"/>
    <property type="molecule type" value="Genomic_DNA"/>
</dbReference>
<keyword evidence="12" id="KW-0119">Carbohydrate metabolism</keyword>
<keyword evidence="8 14" id="KW-1133">Transmembrane helix</keyword>
<dbReference type="GO" id="GO:0016757">
    <property type="term" value="F:glycosyltransferase activity"/>
    <property type="evidence" value="ECO:0007669"/>
    <property type="project" value="UniProtKB-KW"/>
</dbReference>
<dbReference type="Proteomes" id="UP001634007">
    <property type="component" value="Unassembled WGS sequence"/>
</dbReference>
<evidence type="ECO:0000256" key="9">
    <source>
        <dbReference type="ARBA" id="ARBA00023136"/>
    </source>
</evidence>
<keyword evidence="9 14" id="KW-0472">Membrane</keyword>
<comment type="caution">
    <text evidence="15">The sequence shown here is derived from an EMBL/GenBank/DDBJ whole genome shotgun (WGS) entry which is preliminary data.</text>
</comment>
<keyword evidence="4" id="KW-0328">Glycosyltransferase</keyword>
<keyword evidence="11" id="KW-0294">Fucose metabolism</keyword>
<evidence type="ECO:0000313" key="16">
    <source>
        <dbReference type="Proteomes" id="UP001634007"/>
    </source>
</evidence>
<dbReference type="Pfam" id="PF10250">
    <property type="entry name" value="O-FucT"/>
    <property type="match status" value="1"/>
</dbReference>
<evidence type="ECO:0000256" key="6">
    <source>
        <dbReference type="ARBA" id="ARBA00022692"/>
    </source>
</evidence>
<keyword evidence="6 14" id="KW-0812">Transmembrane</keyword>
<keyword evidence="7" id="KW-0735">Signal-anchor</keyword>
<evidence type="ECO:0000256" key="12">
    <source>
        <dbReference type="ARBA" id="ARBA00023277"/>
    </source>
</evidence>
<comment type="pathway">
    <text evidence="2">Glycan metabolism.</text>
</comment>
<gene>
    <name evidence="15" type="ORF">ACJRO7_003215</name>
</gene>
<evidence type="ECO:0000256" key="1">
    <source>
        <dbReference type="ARBA" id="ARBA00004606"/>
    </source>
</evidence>
<evidence type="ECO:0000256" key="5">
    <source>
        <dbReference type="ARBA" id="ARBA00022679"/>
    </source>
</evidence>
<reference evidence="15 16" key="1">
    <citation type="submission" date="2024-11" db="EMBL/GenBank/DDBJ databases">
        <title>Chromosome-level genome assembly of Eucalyptus globulus Labill. provides insights into its genome evolution.</title>
        <authorList>
            <person name="Li X."/>
        </authorList>
    </citation>
    <scope>NUCLEOTIDE SEQUENCE [LARGE SCALE GENOMIC DNA]</scope>
    <source>
        <strain evidence="15">CL2024</strain>
        <tissue evidence="15">Fresh tender leaves</tissue>
    </source>
</reference>
<dbReference type="CDD" id="cd11299">
    <property type="entry name" value="O-FucT_plant"/>
    <property type="match status" value="1"/>
</dbReference>
<feature type="transmembrane region" description="Helical" evidence="14">
    <location>
        <begin position="30"/>
        <end position="49"/>
    </location>
</feature>
<comment type="similarity">
    <text evidence="3">Belongs to the glycosyltransferase GT106 family.</text>
</comment>
<name>A0ABD3ITI7_EUCGL</name>
<dbReference type="AlphaFoldDB" id="A0ABD3ITI7"/>
<dbReference type="PANTHER" id="PTHR31741:SF105">
    <property type="entry name" value="O-FUCOSYLTRANSFERASE FAMILY PROTEIN"/>
    <property type="match status" value="1"/>
</dbReference>
<keyword evidence="5" id="KW-0808">Transferase</keyword>
<evidence type="ECO:0000256" key="7">
    <source>
        <dbReference type="ARBA" id="ARBA00022968"/>
    </source>
</evidence>
<dbReference type="GO" id="GO:0016020">
    <property type="term" value="C:membrane"/>
    <property type="evidence" value="ECO:0007669"/>
    <property type="project" value="UniProtKB-SubCell"/>
</dbReference>
<protein>
    <recommendedName>
        <fullName evidence="13">O-fucosyltransferase family protein</fullName>
    </recommendedName>
</protein>
<evidence type="ECO:0000256" key="3">
    <source>
        <dbReference type="ARBA" id="ARBA00007737"/>
    </source>
</evidence>
<dbReference type="PANTHER" id="PTHR31741">
    <property type="entry name" value="OS02G0726500 PROTEIN-RELATED"/>
    <property type="match status" value="1"/>
</dbReference>